<dbReference type="EMBL" id="BAABCP010000001">
    <property type="protein sequence ID" value="GAA3935585.1"/>
    <property type="molecule type" value="Genomic_DNA"/>
</dbReference>
<reference evidence="5" key="1">
    <citation type="journal article" date="2019" name="Int. J. Syst. Evol. Microbiol.">
        <title>The Global Catalogue of Microorganisms (GCM) 10K type strain sequencing project: providing services to taxonomists for standard genome sequencing and annotation.</title>
        <authorList>
            <consortium name="The Broad Institute Genomics Platform"/>
            <consortium name="The Broad Institute Genome Sequencing Center for Infectious Disease"/>
            <person name="Wu L."/>
            <person name="Ma J."/>
        </authorList>
    </citation>
    <scope>NUCLEOTIDE SEQUENCE [LARGE SCALE GENOMIC DNA]</scope>
    <source>
        <strain evidence="5">JCM 17024</strain>
    </source>
</reference>
<dbReference type="InterPro" id="IPR002491">
    <property type="entry name" value="ABC_transptr_periplasmic_BD"/>
</dbReference>
<proteinExistence type="inferred from homology"/>
<dbReference type="PROSITE" id="PS51257">
    <property type="entry name" value="PROKAR_LIPOPROTEIN"/>
    <property type="match status" value="1"/>
</dbReference>
<protein>
    <submittedName>
        <fullName evidence="4">ABC transporter substrate-binding protein</fullName>
    </submittedName>
</protein>
<sequence>MSPIRRAVIGVAPALLLVVALAGCGIDPAAPAGGNAGPAAADGAADAIASAPIDNCGTEVTVEHPAQRIIAIKSSPLELLLALGAGDRIIGSAFSDGPLPADLADEGEGIPVLSDKLPSRESVLALEPDLVFAGWESNFSTEGVGERDELQRLGVTTYVAPAACKAAGYMPDPLTFDAVFAGFEEAGRLVGERDAAADLVARQRAQLADIAPDTRDLTAVWYSSGTDQPYVGAGIGAPEMIMSAAGLSNVFADVHDTWTSTSWELVAAANPDVIVLVDAAWNTAESKIERLRSNPITAQLDAVREKRFLIVDFPATEAGIRNVDAVAALVDDLAELP</sequence>
<dbReference type="PANTHER" id="PTHR30535">
    <property type="entry name" value="VITAMIN B12-BINDING PROTEIN"/>
    <property type="match status" value="1"/>
</dbReference>
<feature type="domain" description="Fe/B12 periplasmic-binding" evidence="3">
    <location>
        <begin position="68"/>
        <end position="337"/>
    </location>
</feature>
<dbReference type="InterPro" id="IPR006311">
    <property type="entry name" value="TAT_signal"/>
</dbReference>
<dbReference type="Gene3D" id="3.40.50.1980">
    <property type="entry name" value="Nitrogenase molybdenum iron protein domain"/>
    <property type="match status" value="2"/>
</dbReference>
<comment type="similarity">
    <text evidence="1">Belongs to the bacterial solute-binding protein 8 family.</text>
</comment>
<dbReference type="InterPro" id="IPR050902">
    <property type="entry name" value="ABC_Transporter_SBP"/>
</dbReference>
<dbReference type="PROSITE" id="PS50983">
    <property type="entry name" value="FE_B12_PBP"/>
    <property type="match status" value="1"/>
</dbReference>
<dbReference type="NCBIfam" id="TIGR03868">
    <property type="entry name" value="F420-O_ABCperi"/>
    <property type="match status" value="1"/>
</dbReference>
<evidence type="ECO:0000256" key="2">
    <source>
        <dbReference type="SAM" id="SignalP"/>
    </source>
</evidence>
<name>A0ABP7N540_9MICO</name>
<dbReference type="Proteomes" id="UP001501591">
    <property type="component" value="Unassembled WGS sequence"/>
</dbReference>
<accession>A0ABP7N540</accession>
<keyword evidence="5" id="KW-1185">Reference proteome</keyword>
<evidence type="ECO:0000259" key="3">
    <source>
        <dbReference type="PROSITE" id="PS50983"/>
    </source>
</evidence>
<evidence type="ECO:0000313" key="5">
    <source>
        <dbReference type="Proteomes" id="UP001501591"/>
    </source>
</evidence>
<keyword evidence="2" id="KW-0732">Signal</keyword>
<dbReference type="SUPFAM" id="SSF53807">
    <property type="entry name" value="Helical backbone' metal receptor"/>
    <property type="match status" value="1"/>
</dbReference>
<gene>
    <name evidence="4" type="ORF">GCM10022383_12490</name>
</gene>
<dbReference type="InterPro" id="IPR022287">
    <property type="entry name" value="ABC_trnsptr_F420-0_sub-bd_pred"/>
</dbReference>
<comment type="caution">
    <text evidence="4">The sequence shown here is derived from an EMBL/GenBank/DDBJ whole genome shotgun (WGS) entry which is preliminary data.</text>
</comment>
<feature type="chain" id="PRO_5046377419" evidence="2">
    <location>
        <begin position="23"/>
        <end position="337"/>
    </location>
</feature>
<dbReference type="PANTHER" id="PTHR30535:SF7">
    <property type="entry name" value="IRON(III) DICITRATE-BINDING PROTEIN"/>
    <property type="match status" value="1"/>
</dbReference>
<dbReference type="PROSITE" id="PS51318">
    <property type="entry name" value="TAT"/>
    <property type="match status" value="1"/>
</dbReference>
<evidence type="ECO:0000313" key="4">
    <source>
        <dbReference type="EMBL" id="GAA3935585.1"/>
    </source>
</evidence>
<organism evidence="4 5">
    <name type="scientific">Microbacterium soli</name>
    <dbReference type="NCBI Taxonomy" id="446075"/>
    <lineage>
        <taxon>Bacteria</taxon>
        <taxon>Bacillati</taxon>
        <taxon>Actinomycetota</taxon>
        <taxon>Actinomycetes</taxon>
        <taxon>Micrococcales</taxon>
        <taxon>Microbacteriaceae</taxon>
        <taxon>Microbacterium</taxon>
    </lineage>
</organism>
<feature type="signal peptide" evidence="2">
    <location>
        <begin position="1"/>
        <end position="22"/>
    </location>
</feature>
<dbReference type="Pfam" id="PF01497">
    <property type="entry name" value="Peripla_BP_2"/>
    <property type="match status" value="1"/>
</dbReference>
<evidence type="ECO:0000256" key="1">
    <source>
        <dbReference type="ARBA" id="ARBA00008814"/>
    </source>
</evidence>